<evidence type="ECO:0000256" key="3">
    <source>
        <dbReference type="ARBA" id="ARBA00023163"/>
    </source>
</evidence>
<evidence type="ECO:0000259" key="6">
    <source>
        <dbReference type="PROSITE" id="PS51078"/>
    </source>
</evidence>
<feature type="domain" description="IclR-ED" evidence="6">
    <location>
        <begin position="97"/>
        <end position="255"/>
    </location>
</feature>
<dbReference type="SUPFAM" id="SSF46785">
    <property type="entry name" value="Winged helix' DNA-binding domain"/>
    <property type="match status" value="1"/>
</dbReference>
<dbReference type="STRING" id="463025.BAU08_02090"/>
<feature type="region of interest" description="Disordered" evidence="4">
    <location>
        <begin position="1"/>
        <end position="26"/>
    </location>
</feature>
<dbReference type="SMART" id="SM00346">
    <property type="entry name" value="HTH_ICLR"/>
    <property type="match status" value="1"/>
</dbReference>
<evidence type="ECO:0000256" key="4">
    <source>
        <dbReference type="SAM" id="MobiDB-lite"/>
    </source>
</evidence>
<dbReference type="SUPFAM" id="SSF55781">
    <property type="entry name" value="GAF domain-like"/>
    <property type="match status" value="1"/>
</dbReference>
<reference evidence="7 8" key="1">
    <citation type="submission" date="2016-06" db="EMBL/GenBank/DDBJ databases">
        <title>Complete genome sequences of Bordetella bronchialis and Bordetella flabilis.</title>
        <authorList>
            <person name="LiPuma J.J."/>
            <person name="Spilker T."/>
        </authorList>
    </citation>
    <scope>NUCLEOTIDE SEQUENCE [LARGE SCALE GENOMIC DNA]</scope>
    <source>
        <strain evidence="7 8">AU17976</strain>
    </source>
</reference>
<dbReference type="Proteomes" id="UP000092213">
    <property type="component" value="Chromosome"/>
</dbReference>
<dbReference type="InterPro" id="IPR005471">
    <property type="entry name" value="Tscrpt_reg_IclR_N"/>
</dbReference>
<dbReference type="Gene3D" id="1.10.10.10">
    <property type="entry name" value="Winged helix-like DNA-binding domain superfamily/Winged helix DNA-binding domain"/>
    <property type="match status" value="1"/>
</dbReference>
<evidence type="ECO:0000313" key="7">
    <source>
        <dbReference type="EMBL" id="ANN70290.1"/>
    </source>
</evidence>
<proteinExistence type="predicted"/>
<dbReference type="InterPro" id="IPR050707">
    <property type="entry name" value="HTH_MetabolicPath_Reg"/>
</dbReference>
<dbReference type="EMBL" id="CP016171">
    <property type="protein sequence ID" value="ANN70290.1"/>
    <property type="molecule type" value="Genomic_DNA"/>
</dbReference>
<evidence type="ECO:0000256" key="2">
    <source>
        <dbReference type="ARBA" id="ARBA00023125"/>
    </source>
</evidence>
<dbReference type="InterPro" id="IPR014757">
    <property type="entry name" value="Tscrpt_reg_IclR_C"/>
</dbReference>
<dbReference type="AlphaFoldDB" id="A0A193FRL8"/>
<sequence>MAKRHAPIAPGKPPRPAVLKGPDDIAPRPGQEHVHAVVRAMSLLKAFDGGDEVFLSLTELARRTGMHKPTALRLARTLALSRFMVQREDGAWRLGPAAGWIGSRYQAQFDVGSVIEPILRKLSLETGESASFYVHEGNLRSCLMRCDGPNARPDHPRSGELLPLDLGAPGRTILAALGEPGDLYERIRRQGYHWARAERSSGAAAVAAAVRGAHGTVLGAISTSGPVDRLTPAVLRKLAPATVDAAKRLGVALGAVPATALRATWHP</sequence>
<keyword evidence="2" id="KW-0238">DNA-binding</keyword>
<dbReference type="PANTHER" id="PTHR30136">
    <property type="entry name" value="HELIX-TURN-HELIX TRANSCRIPTIONAL REGULATOR, ICLR FAMILY"/>
    <property type="match status" value="1"/>
</dbReference>
<dbReference type="InterPro" id="IPR036388">
    <property type="entry name" value="WH-like_DNA-bd_sf"/>
</dbReference>
<dbReference type="PANTHER" id="PTHR30136:SF39">
    <property type="entry name" value="TRANSCRIPTIONAL REGULATORY PROTEIN"/>
    <property type="match status" value="1"/>
</dbReference>
<keyword evidence="1" id="KW-0805">Transcription regulation</keyword>
<dbReference type="PROSITE" id="PS51077">
    <property type="entry name" value="HTH_ICLR"/>
    <property type="match status" value="1"/>
</dbReference>
<dbReference type="Pfam" id="PF09339">
    <property type="entry name" value="HTH_IclR"/>
    <property type="match status" value="1"/>
</dbReference>
<accession>A0A193FRL8</accession>
<dbReference type="GO" id="GO:0003677">
    <property type="term" value="F:DNA binding"/>
    <property type="evidence" value="ECO:0007669"/>
    <property type="project" value="UniProtKB-KW"/>
</dbReference>
<organism evidence="7 8">
    <name type="scientific">Bordetella bronchialis</name>
    <dbReference type="NCBI Taxonomy" id="463025"/>
    <lineage>
        <taxon>Bacteria</taxon>
        <taxon>Pseudomonadati</taxon>
        <taxon>Pseudomonadota</taxon>
        <taxon>Betaproteobacteria</taxon>
        <taxon>Burkholderiales</taxon>
        <taxon>Alcaligenaceae</taxon>
        <taxon>Bordetella</taxon>
    </lineage>
</organism>
<name>A0A193FRL8_9BORD</name>
<gene>
    <name evidence="7" type="ORF">BAU08_02090</name>
</gene>
<dbReference type="Pfam" id="PF01614">
    <property type="entry name" value="IclR_C"/>
    <property type="match status" value="1"/>
</dbReference>
<dbReference type="InterPro" id="IPR029016">
    <property type="entry name" value="GAF-like_dom_sf"/>
</dbReference>
<protein>
    <submittedName>
        <fullName evidence="7">IclR family transcriptional regulator</fullName>
    </submittedName>
</protein>
<dbReference type="GO" id="GO:0045892">
    <property type="term" value="P:negative regulation of DNA-templated transcription"/>
    <property type="evidence" value="ECO:0007669"/>
    <property type="project" value="TreeGrafter"/>
</dbReference>
<dbReference type="PROSITE" id="PS51078">
    <property type="entry name" value="ICLR_ED"/>
    <property type="match status" value="1"/>
</dbReference>
<evidence type="ECO:0000313" key="8">
    <source>
        <dbReference type="Proteomes" id="UP000092213"/>
    </source>
</evidence>
<dbReference type="Gene3D" id="3.30.450.40">
    <property type="match status" value="2"/>
</dbReference>
<keyword evidence="3" id="KW-0804">Transcription</keyword>
<evidence type="ECO:0000259" key="5">
    <source>
        <dbReference type="PROSITE" id="PS51077"/>
    </source>
</evidence>
<dbReference type="InterPro" id="IPR036390">
    <property type="entry name" value="WH_DNA-bd_sf"/>
</dbReference>
<dbReference type="GO" id="GO:0003700">
    <property type="term" value="F:DNA-binding transcription factor activity"/>
    <property type="evidence" value="ECO:0007669"/>
    <property type="project" value="TreeGrafter"/>
</dbReference>
<evidence type="ECO:0000256" key="1">
    <source>
        <dbReference type="ARBA" id="ARBA00023015"/>
    </source>
</evidence>
<feature type="domain" description="HTH iclR-type" evidence="5">
    <location>
        <begin position="34"/>
        <end position="96"/>
    </location>
</feature>